<accession>A0A3M8V480</accession>
<dbReference type="EMBL" id="RIBZ01000520">
    <property type="protein sequence ID" value="RNG12426.1"/>
    <property type="molecule type" value="Genomic_DNA"/>
</dbReference>
<name>A0A3M8V480_9ACTN</name>
<reference evidence="1 2" key="1">
    <citation type="submission" date="2018-11" db="EMBL/GenBank/DDBJ databases">
        <title>The Potential of Streptomyces as Biocontrol Agents against the Tomato grey mould, Botrytis cinerea (Gray mold) Frontiers in Microbiology.</title>
        <authorList>
            <person name="Li D."/>
        </authorList>
    </citation>
    <scope>NUCLEOTIDE SEQUENCE [LARGE SCALE GENOMIC DNA]</scope>
    <source>
        <strain evidence="1 2">NEAU-LD23</strain>
    </source>
</reference>
<proteinExistence type="predicted"/>
<feature type="non-terminal residue" evidence="1">
    <location>
        <position position="65"/>
    </location>
</feature>
<evidence type="ECO:0000313" key="1">
    <source>
        <dbReference type="EMBL" id="RNG12426.1"/>
    </source>
</evidence>
<dbReference type="RefSeq" id="WP_221179451.1">
    <property type="nucleotide sequence ID" value="NZ_RIBZ01000520.1"/>
</dbReference>
<organism evidence="1 2">
    <name type="scientific">Streptomyces botrytidirepellens</name>
    <dbReference type="NCBI Taxonomy" id="2486417"/>
    <lineage>
        <taxon>Bacteria</taxon>
        <taxon>Bacillati</taxon>
        <taxon>Actinomycetota</taxon>
        <taxon>Actinomycetes</taxon>
        <taxon>Kitasatosporales</taxon>
        <taxon>Streptomycetaceae</taxon>
        <taxon>Streptomyces</taxon>
    </lineage>
</organism>
<dbReference type="AlphaFoldDB" id="A0A3M8V480"/>
<keyword evidence="2" id="KW-1185">Reference proteome</keyword>
<sequence length="65" mass="7821">MTVAVYPRAHLIDRMRIRARRHLYSARIWRQEADAAYSPIPAHKCRAYARQDLRWAGAYRRRLLV</sequence>
<dbReference type="Proteomes" id="UP000275401">
    <property type="component" value="Unassembled WGS sequence"/>
</dbReference>
<protein>
    <submittedName>
        <fullName evidence="1">Uncharacterized protein</fullName>
    </submittedName>
</protein>
<gene>
    <name evidence="1" type="ORF">EEJ42_32220</name>
</gene>
<evidence type="ECO:0000313" key="2">
    <source>
        <dbReference type="Proteomes" id="UP000275401"/>
    </source>
</evidence>
<comment type="caution">
    <text evidence="1">The sequence shown here is derived from an EMBL/GenBank/DDBJ whole genome shotgun (WGS) entry which is preliminary data.</text>
</comment>